<dbReference type="InterPro" id="IPR037185">
    <property type="entry name" value="EmrE-like"/>
</dbReference>
<dbReference type="AlphaFoldDB" id="A0A848NHR8"/>
<sequence>MRLQFSLPDGKNMSYFWLALSALCSVIASVALKVGAHNAMNSEGVLRTFGGLLPYAIAIGAYGMGFGLYALALRKLELSLAYPLMVAISIAGVVAYGIFFGNEAVTSVRVIGAVLIAVGIFFLSR</sequence>
<gene>
    <name evidence="8" type="ORF">HGQ98_04785</name>
</gene>
<dbReference type="SUPFAM" id="SSF103481">
    <property type="entry name" value="Multidrug resistance efflux transporter EmrE"/>
    <property type="match status" value="1"/>
</dbReference>
<feature type="transmembrane region" description="Helical" evidence="7">
    <location>
        <begin position="52"/>
        <end position="73"/>
    </location>
</feature>
<dbReference type="InterPro" id="IPR000390">
    <property type="entry name" value="Small_drug/metabolite_transptr"/>
</dbReference>
<evidence type="ECO:0000313" key="8">
    <source>
        <dbReference type="EMBL" id="NMU89195.1"/>
    </source>
</evidence>
<accession>A0A848NHR8</accession>
<evidence type="ECO:0000256" key="1">
    <source>
        <dbReference type="ARBA" id="ARBA00004651"/>
    </source>
</evidence>
<comment type="caution">
    <text evidence="8">The sequence shown here is derived from an EMBL/GenBank/DDBJ whole genome shotgun (WGS) entry which is preliminary data.</text>
</comment>
<proteinExistence type="inferred from homology"/>
<dbReference type="Proteomes" id="UP000542405">
    <property type="component" value="Unassembled WGS sequence"/>
</dbReference>
<evidence type="ECO:0000313" key="9">
    <source>
        <dbReference type="Proteomes" id="UP000542405"/>
    </source>
</evidence>
<dbReference type="GO" id="GO:0022857">
    <property type="term" value="F:transmembrane transporter activity"/>
    <property type="evidence" value="ECO:0007669"/>
    <property type="project" value="InterPro"/>
</dbReference>
<dbReference type="Gene3D" id="1.10.3730.20">
    <property type="match status" value="1"/>
</dbReference>
<dbReference type="PANTHER" id="PTHR30561:SF9">
    <property type="entry name" value="4-AMINO-4-DEOXY-L-ARABINOSE-PHOSPHOUNDECAPRENOL FLIPPASE SUBUNIT ARNF-RELATED"/>
    <property type="match status" value="1"/>
</dbReference>
<dbReference type="Pfam" id="PF00893">
    <property type="entry name" value="Multi_Drug_Res"/>
    <property type="match status" value="1"/>
</dbReference>
<evidence type="ECO:0000256" key="3">
    <source>
        <dbReference type="ARBA" id="ARBA00022692"/>
    </source>
</evidence>
<dbReference type="EMBL" id="JABBZE010000024">
    <property type="protein sequence ID" value="NMU89195.1"/>
    <property type="molecule type" value="Genomic_DNA"/>
</dbReference>
<feature type="transmembrane region" description="Helical" evidence="7">
    <location>
        <begin position="106"/>
        <end position="124"/>
    </location>
</feature>
<keyword evidence="3 6" id="KW-0812">Transmembrane</keyword>
<comment type="similarity">
    <text evidence="6">Belongs to the drug/metabolite transporter (DMT) superfamily. Small multidrug resistance (SMR) (TC 2.A.7.1) family.</text>
</comment>
<evidence type="ECO:0000256" key="6">
    <source>
        <dbReference type="RuleBase" id="RU003942"/>
    </source>
</evidence>
<evidence type="ECO:0000256" key="5">
    <source>
        <dbReference type="ARBA" id="ARBA00023136"/>
    </source>
</evidence>
<organism evidence="8 9">
    <name type="scientific">Achromobacter ruhlandii</name>
    <dbReference type="NCBI Taxonomy" id="72557"/>
    <lineage>
        <taxon>Bacteria</taxon>
        <taxon>Pseudomonadati</taxon>
        <taxon>Pseudomonadota</taxon>
        <taxon>Betaproteobacteria</taxon>
        <taxon>Burkholderiales</taxon>
        <taxon>Alcaligenaceae</taxon>
        <taxon>Achromobacter</taxon>
    </lineage>
</organism>
<evidence type="ECO:0000256" key="2">
    <source>
        <dbReference type="ARBA" id="ARBA00022475"/>
    </source>
</evidence>
<protein>
    <submittedName>
        <fullName evidence="8">Ligand-binding protein SH3</fullName>
    </submittedName>
</protein>
<feature type="transmembrane region" description="Helical" evidence="7">
    <location>
        <begin position="80"/>
        <end position="100"/>
    </location>
</feature>
<keyword evidence="4 7" id="KW-1133">Transmembrane helix</keyword>
<dbReference type="PANTHER" id="PTHR30561">
    <property type="entry name" value="SMR FAMILY PROTON-DEPENDENT DRUG EFFLUX TRANSPORTER SUGE"/>
    <property type="match status" value="1"/>
</dbReference>
<comment type="subcellular location">
    <subcellularLocation>
        <location evidence="1 6">Cell membrane</location>
        <topology evidence="1 6">Multi-pass membrane protein</topology>
    </subcellularLocation>
</comment>
<keyword evidence="5 7" id="KW-0472">Membrane</keyword>
<dbReference type="InterPro" id="IPR045324">
    <property type="entry name" value="Small_multidrug_res"/>
</dbReference>
<dbReference type="GO" id="GO:0005886">
    <property type="term" value="C:plasma membrane"/>
    <property type="evidence" value="ECO:0007669"/>
    <property type="project" value="UniProtKB-SubCell"/>
</dbReference>
<dbReference type="RefSeq" id="WP_169535980.1">
    <property type="nucleotide sequence ID" value="NZ_JABBZE010000024.1"/>
</dbReference>
<name>A0A848NHR8_9BURK</name>
<feature type="transmembrane region" description="Helical" evidence="7">
    <location>
        <begin position="12"/>
        <end position="32"/>
    </location>
</feature>
<evidence type="ECO:0000256" key="4">
    <source>
        <dbReference type="ARBA" id="ARBA00022989"/>
    </source>
</evidence>
<keyword evidence="2" id="KW-1003">Cell membrane</keyword>
<reference evidence="8 9" key="1">
    <citation type="submission" date="2020-04" db="EMBL/GenBank/DDBJ databases">
        <title>Achromobacter ruhlandii genome sequencing and assembly.</title>
        <authorList>
            <person name="Martins R.C.R."/>
            <person name="Perdigao-Neto L.V."/>
            <person name="Levin A.S.S."/>
            <person name="Costa S.F."/>
        </authorList>
    </citation>
    <scope>NUCLEOTIDE SEQUENCE [LARGE SCALE GENOMIC DNA]</scope>
    <source>
        <strain evidence="8 9">9035ralo</strain>
    </source>
</reference>
<evidence type="ECO:0000256" key="7">
    <source>
        <dbReference type="SAM" id="Phobius"/>
    </source>
</evidence>